<dbReference type="SUPFAM" id="SSF52540">
    <property type="entry name" value="P-loop containing nucleoside triphosphate hydrolases"/>
    <property type="match status" value="1"/>
</dbReference>
<dbReference type="PIRSF" id="PIRSF029347">
    <property type="entry name" value="RecF"/>
    <property type="match status" value="1"/>
</dbReference>
<dbReference type="InterPro" id="IPR003959">
    <property type="entry name" value="ATPase_AAA_core"/>
</dbReference>
<feature type="domain" description="ATPase AAA-type core" evidence="2">
    <location>
        <begin position="254"/>
        <end position="316"/>
    </location>
</feature>
<reference evidence="3 4" key="1">
    <citation type="submission" date="2016-10" db="EMBL/GenBank/DDBJ databases">
        <title>The High Quality Genome of Vibrio splendidus K08M4.</title>
        <authorList>
            <person name="Wendling C."/>
            <person name="Chibani C.M."/>
            <person name="Hertel R."/>
            <person name="Sproer C."/>
            <person name="Bunk B."/>
            <person name="Overmann J."/>
            <person name="Roth O."/>
            <person name="Liesegang H."/>
        </authorList>
    </citation>
    <scope>NUCLEOTIDE SEQUENCE [LARGE SCALE GENOMIC DNA]</scope>
    <source>
        <strain evidence="3 4">K08M4</strain>
    </source>
</reference>
<name>A0AA34TNM3_9VIBR</name>
<evidence type="ECO:0000313" key="3">
    <source>
        <dbReference type="EMBL" id="ARP38124.1"/>
    </source>
</evidence>
<dbReference type="InterPro" id="IPR014555">
    <property type="entry name" value="RecF-like"/>
</dbReference>
<gene>
    <name evidence="3" type="ORF">K08M4_13690</name>
</gene>
<dbReference type="PANTHER" id="PTHR40396">
    <property type="entry name" value="ATPASE-LIKE PROTEIN"/>
    <property type="match status" value="1"/>
</dbReference>
<dbReference type="PANTHER" id="PTHR40396:SF1">
    <property type="entry name" value="ATPASE AAA-TYPE CORE DOMAIN-CONTAINING PROTEIN"/>
    <property type="match status" value="1"/>
</dbReference>
<dbReference type="Pfam" id="PF13304">
    <property type="entry name" value="AAA_21"/>
    <property type="match status" value="1"/>
</dbReference>
<organism evidence="3 4">
    <name type="scientific">Vibrio syngnathi</name>
    <dbReference type="NCBI Taxonomy" id="3034029"/>
    <lineage>
        <taxon>Bacteria</taxon>
        <taxon>Pseudomonadati</taxon>
        <taxon>Pseudomonadota</taxon>
        <taxon>Gammaproteobacteria</taxon>
        <taxon>Vibrionales</taxon>
        <taxon>Vibrionaceae</taxon>
        <taxon>Vibrio</taxon>
    </lineage>
</organism>
<dbReference type="RefSeq" id="WP_086049321.1">
    <property type="nucleotide sequence ID" value="NZ_CP017916.1"/>
</dbReference>
<sequence>MNQSLSLINIEANNFKSLVDFSLPFSKFNCLVGLNGSGKSTVLQFIDFLSQQVSGDIDEWLDSRQWSAKDLNSTLTKQSNITFTVELSYSGKPVIWEGSFNRKELYCTTEKITWSGKTLLNVADGKFSLPTEDLQAPITFDYQGSILSQLRKNQLPFELEEFKNFFKELNALDMLSPDMLRDQHISGKTLGAGGKMLSSFISNMTKDEKSNLVSTLKGLYPNLVKVDATVQKSAGTVRLEIEEKFGKKTIKTEARHINDGLLRFMAIFAQLTKKQSALLLDEIENGVNPELIEKLVDSLVAANTQVIVTTHSPMILNYMEDDVAKTGVVYLYKNKTGATQAIRLFDIPSMQRKLKFMGPGEAYEDTMLENLASEITTLENAIVQDTDS</sequence>
<accession>A0AA34TNM3</accession>
<dbReference type="AlphaFoldDB" id="A0AA34TNM3"/>
<evidence type="ECO:0000313" key="4">
    <source>
        <dbReference type="Proteomes" id="UP000194136"/>
    </source>
</evidence>
<proteinExistence type="predicted"/>
<dbReference type="GO" id="GO:0005524">
    <property type="term" value="F:ATP binding"/>
    <property type="evidence" value="ECO:0007669"/>
    <property type="project" value="InterPro"/>
</dbReference>
<dbReference type="Proteomes" id="UP000194136">
    <property type="component" value="Chromosome 1"/>
</dbReference>
<dbReference type="InterPro" id="IPR027417">
    <property type="entry name" value="P-loop_NTPase"/>
</dbReference>
<evidence type="ECO:0000259" key="2">
    <source>
        <dbReference type="Pfam" id="PF13304"/>
    </source>
</evidence>
<feature type="domain" description="Endonuclease GajA/Old nuclease/RecF-like AAA" evidence="1">
    <location>
        <begin position="8"/>
        <end position="145"/>
    </location>
</feature>
<dbReference type="Pfam" id="PF13175">
    <property type="entry name" value="AAA_15"/>
    <property type="match status" value="1"/>
</dbReference>
<dbReference type="GO" id="GO:0016887">
    <property type="term" value="F:ATP hydrolysis activity"/>
    <property type="evidence" value="ECO:0007669"/>
    <property type="project" value="InterPro"/>
</dbReference>
<protein>
    <submittedName>
        <fullName evidence="3">Recombination protein F</fullName>
    </submittedName>
</protein>
<dbReference type="Gene3D" id="3.40.50.300">
    <property type="entry name" value="P-loop containing nucleotide triphosphate hydrolases"/>
    <property type="match status" value="1"/>
</dbReference>
<dbReference type="KEGG" id="vsy:K08M4_13690"/>
<keyword evidence="4" id="KW-1185">Reference proteome</keyword>
<dbReference type="InterPro" id="IPR041685">
    <property type="entry name" value="AAA_GajA/Old/RecF-like"/>
</dbReference>
<dbReference type="EMBL" id="CP017916">
    <property type="protein sequence ID" value="ARP38124.1"/>
    <property type="molecule type" value="Genomic_DNA"/>
</dbReference>
<evidence type="ECO:0000259" key="1">
    <source>
        <dbReference type="Pfam" id="PF13175"/>
    </source>
</evidence>